<gene>
    <name evidence="1" type="ORF">FLO80_22295</name>
</gene>
<evidence type="ECO:0000313" key="2">
    <source>
        <dbReference type="Proteomes" id="UP000325291"/>
    </source>
</evidence>
<feature type="non-terminal residue" evidence="1">
    <location>
        <position position="20"/>
    </location>
</feature>
<reference evidence="1 2" key="1">
    <citation type="submission" date="2019-07" db="EMBL/GenBank/DDBJ databases">
        <title>Aquicoccus porphyridii gen. nov., sp. nov., isolated from a small marine red alga, Porphyridium marinum.</title>
        <authorList>
            <person name="Liu L."/>
        </authorList>
    </citation>
    <scope>NUCLEOTIDE SEQUENCE [LARGE SCALE GENOMIC DNA]</scope>
    <source>
        <strain evidence="1 2">L1 8-17</strain>
    </source>
</reference>
<proteinExistence type="predicted"/>
<organism evidence="1 2">
    <name type="scientific">Aquicoccus porphyridii</name>
    <dbReference type="NCBI Taxonomy" id="1852029"/>
    <lineage>
        <taxon>Bacteria</taxon>
        <taxon>Pseudomonadati</taxon>
        <taxon>Pseudomonadota</taxon>
        <taxon>Alphaproteobacteria</taxon>
        <taxon>Rhodobacterales</taxon>
        <taxon>Paracoccaceae</taxon>
        <taxon>Aquicoccus</taxon>
    </lineage>
</organism>
<sequence>MSVLVNKQAPDFTAAAVLGD</sequence>
<dbReference type="AlphaFoldDB" id="A0A5A9YV72"/>
<accession>A0A5A9YV72</accession>
<dbReference type="Proteomes" id="UP000325291">
    <property type="component" value="Unassembled WGS sequence"/>
</dbReference>
<comment type="caution">
    <text evidence="1">The sequence shown here is derived from an EMBL/GenBank/DDBJ whole genome shotgun (WGS) entry which is preliminary data.</text>
</comment>
<name>A0A5A9YV72_9RHOB</name>
<dbReference type="EMBL" id="VINQ01000170">
    <property type="protein sequence ID" value="KAA0908758.1"/>
    <property type="molecule type" value="Genomic_DNA"/>
</dbReference>
<keyword evidence="2" id="KW-1185">Reference proteome</keyword>
<evidence type="ECO:0000313" key="1">
    <source>
        <dbReference type="EMBL" id="KAA0908758.1"/>
    </source>
</evidence>
<protein>
    <submittedName>
        <fullName evidence="1">Peroxiredoxin</fullName>
    </submittedName>
</protein>